<dbReference type="STRING" id="526222.Desal_3384"/>
<evidence type="ECO:0000256" key="3">
    <source>
        <dbReference type="SAM" id="MobiDB-lite"/>
    </source>
</evidence>
<dbReference type="GO" id="GO:0005509">
    <property type="term" value="F:calcium ion binding"/>
    <property type="evidence" value="ECO:0007669"/>
    <property type="project" value="InterPro"/>
</dbReference>
<evidence type="ECO:0000256" key="2">
    <source>
        <dbReference type="ARBA" id="ARBA00022525"/>
    </source>
</evidence>
<organism evidence="5 6">
    <name type="scientific">Maridesulfovibrio salexigens (strain ATCC 14822 / DSM 2638 / NCIMB 8403 / VKM B-1763)</name>
    <name type="common">Desulfovibrio salexigens</name>
    <dbReference type="NCBI Taxonomy" id="526222"/>
    <lineage>
        <taxon>Bacteria</taxon>
        <taxon>Pseudomonadati</taxon>
        <taxon>Thermodesulfobacteriota</taxon>
        <taxon>Desulfovibrionia</taxon>
        <taxon>Desulfovibrionales</taxon>
        <taxon>Desulfovibrionaceae</taxon>
        <taxon>Maridesulfovibrio</taxon>
    </lineage>
</organism>
<dbReference type="InterPro" id="IPR011049">
    <property type="entry name" value="Serralysin-like_metalloprot_C"/>
</dbReference>
<comment type="subcellular location">
    <subcellularLocation>
        <location evidence="1">Secreted</location>
    </subcellularLocation>
</comment>
<dbReference type="SUPFAM" id="SSF51120">
    <property type="entry name" value="beta-Roll"/>
    <property type="match status" value="5"/>
</dbReference>
<dbReference type="Pfam" id="PF04773">
    <property type="entry name" value="FecR"/>
    <property type="match status" value="1"/>
</dbReference>
<dbReference type="KEGG" id="dsa:Desal_3384"/>
<keyword evidence="2" id="KW-0964">Secreted</keyword>
<dbReference type="OrthoDB" id="5444704at2"/>
<evidence type="ECO:0000313" key="6">
    <source>
        <dbReference type="Proteomes" id="UP000002601"/>
    </source>
</evidence>
<gene>
    <name evidence="5" type="ordered locus">Desal_3384</name>
</gene>
<name>C6BS50_MARSD</name>
<dbReference type="PRINTS" id="PR00313">
    <property type="entry name" value="CABNDNGRPT"/>
</dbReference>
<accession>C6BS50</accession>
<dbReference type="Gene3D" id="2.150.10.10">
    <property type="entry name" value="Serralysin-like metalloprotease, C-terminal"/>
    <property type="match status" value="6"/>
</dbReference>
<dbReference type="RefSeq" id="WP_015853249.1">
    <property type="nucleotide sequence ID" value="NC_012881.1"/>
</dbReference>
<dbReference type="InterPro" id="IPR018511">
    <property type="entry name" value="Hemolysin-typ_Ca-bd_CS"/>
</dbReference>
<sequence>MPVEQNNPNEIGVVTGVSGEAYAQTASGTRTLEPGSPIYQGEELVTGGNGNVEVRFVDDTLISQGANSRIALDDYVYDPDGGESSFLGDIAEGTFRTVTGKIAEQNPDRFKLGSPLATIGIRGTIILSEVTGDGEKHGVEQLHAGKAMLLQSKATGQVQQLRTGQMLDISKTGLFNPIRPITMQELTSFRDLAPSNIRQEQEIQKQREEEEQQNDPNDEQKNEQQDEQQDGTKDELPGDVDPGGGTPGEDTGEEGGALHANKGVFENEEKGLSDQKRFEPDKLGKKPEPNDKPEIKDEEKRSKDQGEEEKGKGEEPENSQDKGEIQDENEKQVPVTSEEETGDEEQNESENDTDDSDDSGSETNEHDKHGSGLIKGTAANETITGSSSQDTIYGEGGNDTLYGEAGDDELFGGTGNDSMFGGAGEDMLNGGAGNNYLDGGSGEAHETDFASFDGLEHGVNVDLSNKNDAGEVIVITDDDDNTQDVLVNIEGVIGTAHKDTLTGDDGVNRFAPGLNEEYESSGAESVEGGDGKDWIQFETLDSKFYVNMDLSDGLAEIHDSTKSSDSSRVNEINISSIENIIGSSGNDKLRGDESVNNTILGGKGNDLIDGKGASNILKGEDGNDSIIGGSGDDNIDGGSGDDSIKAGKGTNVINGGSGIDSLTYSNSDTSVTIDMNGNGSGVANSADTYISDTFSEVEKIKGSTHDDTFNGSAYADTFDGNDGADVIKGLDGADVLSGGEGNDTIYGGAGNDIINGGLGQNNLYGGTAAGTDMGLDTLSYAGASQVTIDMQLGKAFHDSTYDHFYDFDTFIGSDGEDIFTGHGTAVDIFFGGKGNDTFTGKDGNDTFDGGTGTDTISFIGLTGATGVVVNACSTGYGTATHLNSSNATTETDKFTNVESFVGTDYVDTFNGCSNNETFLGGKGADVFDGGGGHDTLDYSDFEAGVTITVNADGDGQAERTVETVFERDTFTDIDEFFGSMAGDTFIGGTGDIDQTFCGNSGTDSMDGGGGTDFISFESPSISTGVTIDLADNADGITCTASGGSDDSFTNIEGVIGSSYSDTITASSVGASTIQGGGGADTINLVNGKATELAYTSLSEGGDTINDFKSGEDYFYFGDSDLDSSAEFYTFSGSYDGEADKGTDDAYFIFDDNNKLWYDSNGDQVGGQTMIAQIASGDDVNSDDISFA</sequence>
<dbReference type="Pfam" id="PF00353">
    <property type="entry name" value="HemolysinCabind"/>
    <property type="match status" value="10"/>
</dbReference>
<dbReference type="EMBL" id="CP001649">
    <property type="protein sequence ID" value="ACS81433.1"/>
    <property type="molecule type" value="Genomic_DNA"/>
</dbReference>
<dbReference type="Proteomes" id="UP000002601">
    <property type="component" value="Chromosome"/>
</dbReference>
<feature type="compositionally biased region" description="Polar residues" evidence="3">
    <location>
        <begin position="379"/>
        <end position="391"/>
    </location>
</feature>
<feature type="compositionally biased region" description="Basic and acidic residues" evidence="3">
    <location>
        <begin position="218"/>
        <end position="236"/>
    </location>
</feature>
<dbReference type="PROSITE" id="PS00330">
    <property type="entry name" value="HEMOLYSIN_CALCIUM"/>
    <property type="match status" value="4"/>
</dbReference>
<feature type="domain" description="FecR protein" evidence="4">
    <location>
        <begin position="43"/>
        <end position="134"/>
    </location>
</feature>
<dbReference type="AlphaFoldDB" id="C6BS50"/>
<evidence type="ECO:0000256" key="1">
    <source>
        <dbReference type="ARBA" id="ARBA00004613"/>
    </source>
</evidence>
<dbReference type="InterPro" id="IPR050557">
    <property type="entry name" value="RTX_toxin/Mannuronan_C5-epim"/>
</dbReference>
<feature type="compositionally biased region" description="Acidic residues" evidence="3">
    <location>
        <begin position="337"/>
        <end position="360"/>
    </location>
</feature>
<reference evidence="5 6" key="1">
    <citation type="submission" date="2009-06" db="EMBL/GenBank/DDBJ databases">
        <title>Complete sequence of Desulfovibrio salexigens DSM 2638.</title>
        <authorList>
            <consortium name="US DOE Joint Genome Institute"/>
            <person name="Lucas S."/>
            <person name="Copeland A."/>
            <person name="Lapidus A."/>
            <person name="Glavina del Rio T."/>
            <person name="Tice H."/>
            <person name="Bruce D."/>
            <person name="Goodwin L."/>
            <person name="Pitluck S."/>
            <person name="Munk A.C."/>
            <person name="Brettin T."/>
            <person name="Detter J.C."/>
            <person name="Han C."/>
            <person name="Tapia R."/>
            <person name="Larimer F."/>
            <person name="Land M."/>
            <person name="Hauser L."/>
            <person name="Kyrpides N."/>
            <person name="Anderson I."/>
            <person name="Wall J.D."/>
            <person name="Arkin A.P."/>
            <person name="Dehal P."/>
            <person name="Chivian D."/>
            <person name="Giles B."/>
            <person name="Hazen T.C."/>
        </authorList>
    </citation>
    <scope>NUCLEOTIDE SEQUENCE [LARGE SCALE GENOMIC DNA]</scope>
    <source>
        <strain evidence="6">ATCC 14822 / DSM 2638 / NCIMB 8403 / VKM B-1763</strain>
    </source>
</reference>
<evidence type="ECO:0000313" key="5">
    <source>
        <dbReference type="EMBL" id="ACS81433.1"/>
    </source>
</evidence>
<dbReference type="HOGENOM" id="CLU_300862_0_0_7"/>
<dbReference type="eggNOG" id="COG2931">
    <property type="taxonomic scope" value="Bacteria"/>
</dbReference>
<dbReference type="InterPro" id="IPR001343">
    <property type="entry name" value="Hemolysn_Ca-bd"/>
</dbReference>
<dbReference type="PANTHER" id="PTHR38340:SF1">
    <property type="entry name" value="S-LAYER PROTEIN"/>
    <property type="match status" value="1"/>
</dbReference>
<feature type="compositionally biased region" description="Basic and acidic residues" evidence="3">
    <location>
        <begin position="265"/>
        <end position="331"/>
    </location>
</feature>
<keyword evidence="6" id="KW-1185">Reference proteome</keyword>
<dbReference type="GO" id="GO:0005576">
    <property type="term" value="C:extracellular region"/>
    <property type="evidence" value="ECO:0007669"/>
    <property type="project" value="UniProtKB-SubCell"/>
</dbReference>
<dbReference type="eggNOG" id="COG4254">
    <property type="taxonomic scope" value="Bacteria"/>
</dbReference>
<dbReference type="InterPro" id="IPR006860">
    <property type="entry name" value="FecR"/>
</dbReference>
<evidence type="ECO:0000259" key="4">
    <source>
        <dbReference type="Pfam" id="PF04773"/>
    </source>
</evidence>
<protein>
    <submittedName>
        <fullName evidence="5">Hemolysin-type calcium-binding region</fullName>
    </submittedName>
</protein>
<dbReference type="PANTHER" id="PTHR38340">
    <property type="entry name" value="S-LAYER PROTEIN"/>
    <property type="match status" value="1"/>
</dbReference>
<feature type="region of interest" description="Disordered" evidence="3">
    <location>
        <begin position="201"/>
        <end position="416"/>
    </location>
</feature>
<proteinExistence type="predicted"/>